<keyword evidence="7" id="KW-0288">FMN</keyword>
<dbReference type="InterPro" id="IPR001433">
    <property type="entry name" value="OxRdtase_FAD/NAD-bd"/>
</dbReference>
<proteinExistence type="inferred from homology"/>
<accession>A0AA36IHW7</accession>
<dbReference type="SUPFAM" id="SSF56512">
    <property type="entry name" value="Nitric oxide (NO) synthase oxygenase domain"/>
    <property type="match status" value="1"/>
</dbReference>
<keyword evidence="5" id="KW-0349">Heme</keyword>
<dbReference type="InterPro" id="IPR003097">
    <property type="entry name" value="CysJ-like_FAD-binding"/>
</dbReference>
<evidence type="ECO:0000256" key="13">
    <source>
        <dbReference type="ARBA" id="ARBA00023004"/>
    </source>
</evidence>
<dbReference type="Proteomes" id="UP001178507">
    <property type="component" value="Unassembled WGS sequence"/>
</dbReference>
<evidence type="ECO:0000256" key="9">
    <source>
        <dbReference type="ARBA" id="ARBA00022827"/>
    </source>
</evidence>
<dbReference type="GO" id="GO:0004517">
    <property type="term" value="F:nitric-oxide synthase activity"/>
    <property type="evidence" value="ECO:0007669"/>
    <property type="project" value="UniProtKB-EC"/>
</dbReference>
<dbReference type="GO" id="GO:0046872">
    <property type="term" value="F:metal ion binding"/>
    <property type="evidence" value="ECO:0007669"/>
    <property type="project" value="UniProtKB-KW"/>
</dbReference>
<dbReference type="InterPro" id="IPR004030">
    <property type="entry name" value="NOS_N"/>
</dbReference>
<evidence type="ECO:0000256" key="7">
    <source>
        <dbReference type="ARBA" id="ARBA00022643"/>
    </source>
</evidence>
<dbReference type="PROSITE" id="PS50902">
    <property type="entry name" value="FLAVODOXIN_LIKE"/>
    <property type="match status" value="1"/>
</dbReference>
<dbReference type="Pfam" id="PF00175">
    <property type="entry name" value="NAD_binding_1"/>
    <property type="match status" value="1"/>
</dbReference>
<protein>
    <recommendedName>
        <fullName evidence="4">nitric-oxide synthase (NADPH)</fullName>
        <ecNumber evidence="4">1.14.13.39</ecNumber>
    </recommendedName>
</protein>
<evidence type="ECO:0000256" key="8">
    <source>
        <dbReference type="ARBA" id="ARBA00022723"/>
    </source>
</evidence>
<dbReference type="SUPFAM" id="SSF52218">
    <property type="entry name" value="Flavoproteins"/>
    <property type="match status" value="1"/>
</dbReference>
<dbReference type="PROSITE" id="PS51384">
    <property type="entry name" value="FAD_FR"/>
    <property type="match status" value="1"/>
</dbReference>
<gene>
    <name evidence="16" type="ORF">EVOR1521_LOCUS13179</name>
</gene>
<dbReference type="PANTHER" id="PTHR43410">
    <property type="entry name" value="NITRIC OXIDE SYNTHASE OXYGENASE"/>
    <property type="match status" value="1"/>
</dbReference>
<dbReference type="Pfam" id="PF00667">
    <property type="entry name" value="FAD_binding_1"/>
    <property type="match status" value="1"/>
</dbReference>
<comment type="cofactor">
    <cofactor evidence="2">
        <name>FAD</name>
        <dbReference type="ChEBI" id="CHEBI:57692"/>
    </cofactor>
</comment>
<dbReference type="Pfam" id="PF02898">
    <property type="entry name" value="NO_synthase"/>
    <property type="match status" value="1"/>
</dbReference>
<dbReference type="GO" id="GO:0006809">
    <property type="term" value="P:nitric oxide biosynthetic process"/>
    <property type="evidence" value="ECO:0007669"/>
    <property type="project" value="InterPro"/>
</dbReference>
<comment type="similarity">
    <text evidence="3">Belongs to the NOS family.</text>
</comment>
<evidence type="ECO:0000259" key="14">
    <source>
        <dbReference type="PROSITE" id="PS50902"/>
    </source>
</evidence>
<reference evidence="16" key="1">
    <citation type="submission" date="2023-08" db="EMBL/GenBank/DDBJ databases">
        <authorList>
            <person name="Chen Y."/>
            <person name="Shah S."/>
            <person name="Dougan E. K."/>
            <person name="Thang M."/>
            <person name="Chan C."/>
        </authorList>
    </citation>
    <scope>NUCLEOTIDE SEQUENCE</scope>
</reference>
<evidence type="ECO:0000256" key="1">
    <source>
        <dbReference type="ARBA" id="ARBA00001917"/>
    </source>
</evidence>
<dbReference type="SUPFAM" id="SSF63380">
    <property type="entry name" value="Riboflavin synthase domain-like"/>
    <property type="match status" value="1"/>
</dbReference>
<name>A0AA36IHW7_9DINO</name>
<dbReference type="AlphaFoldDB" id="A0AA36IHW7"/>
<dbReference type="Gene3D" id="2.40.30.10">
    <property type="entry name" value="Translation factors"/>
    <property type="match status" value="1"/>
</dbReference>
<keyword evidence="9" id="KW-0274">FAD</keyword>
<dbReference type="EMBL" id="CAUJNA010001446">
    <property type="protein sequence ID" value="CAJ1387024.1"/>
    <property type="molecule type" value="Genomic_DNA"/>
</dbReference>
<evidence type="ECO:0000256" key="12">
    <source>
        <dbReference type="ARBA" id="ARBA00023002"/>
    </source>
</evidence>
<sequence>MVDHHTMLEAFWHWYREELRLRGWCPGNWKWIIPPLAASSVKAYTGLSKMKEYTLKPMYIAGPGWRSFARELPEPSPTKARKQLGAALFALYICGKIRRKLRKMRRHLLAVYASANGTTKRFADLACVGLSRFAVVKLMDAETISSSTPAAFTEQLARADGLLVLTPSYGQGDIPAEACGFYQLLQGLSLARTPYAVLGFGNSDFADFCGAAAKFDALLAQQGGQQLCPVVRCDELRDRQATFDQGLIKVARAIGMATGDAGRIEKALGPLQPMTRCKVTLCFGKASETLQAEGLSRERFVEAVGVQVHPMEGDASQWASSCAPGKALVRLQLRSSVPYKPGDHLAVVPRGQQFAGVVESICRALRVRPDEVFVAYCEDLNKEKHPLLQQIQHKRTTMRSVLSQAALAESLSSSACRALSHFANGTDKKRLESQPVARELRWAFVFETFPSLRGQVPLEDFLLLLPASRARIYSIASSSYLVPRGEVHLLVSRSISEHGKGVASDDLTTLTPESSFMVQVRTCRSFHLPGDPRAPLLLVAGGSGLAPFRGFWQERMKLAQQGSTLGPAVLIYGCRYVPVWLQEELTAARQSGALSCVMYAVSSASPKVYVQDLIRRHRHQLAQFVDHSHCEVYLCGGARIVLAATRAFEDGAAAKVQAIQKDGRWHSEVFH</sequence>
<feature type="domain" description="Flavodoxin-like" evidence="14">
    <location>
        <begin position="108"/>
        <end position="255"/>
    </location>
</feature>
<keyword evidence="10" id="KW-0521">NADP</keyword>
<dbReference type="EC" id="1.14.13.39" evidence="4"/>
<dbReference type="GO" id="GO:0005516">
    <property type="term" value="F:calmodulin binding"/>
    <property type="evidence" value="ECO:0007669"/>
    <property type="project" value="UniProtKB-KW"/>
</dbReference>
<dbReference type="Gene3D" id="3.40.50.360">
    <property type="match status" value="1"/>
</dbReference>
<dbReference type="Gene3D" id="3.40.50.80">
    <property type="entry name" value="Nucleotide-binding domain of ferredoxin-NADP reductase (FNR) module"/>
    <property type="match status" value="1"/>
</dbReference>
<keyword evidence="12" id="KW-0560">Oxidoreductase</keyword>
<dbReference type="Pfam" id="PF00258">
    <property type="entry name" value="Flavodoxin_1"/>
    <property type="match status" value="1"/>
</dbReference>
<dbReference type="InterPro" id="IPR017927">
    <property type="entry name" value="FAD-bd_FR_type"/>
</dbReference>
<dbReference type="Gene3D" id="3.90.340.10">
    <property type="entry name" value="Nitric Oxide Synthase, Chain A, domain 1"/>
    <property type="match status" value="1"/>
</dbReference>
<organism evidence="16 17">
    <name type="scientific">Effrenium voratum</name>
    <dbReference type="NCBI Taxonomy" id="2562239"/>
    <lineage>
        <taxon>Eukaryota</taxon>
        <taxon>Sar</taxon>
        <taxon>Alveolata</taxon>
        <taxon>Dinophyceae</taxon>
        <taxon>Suessiales</taxon>
        <taxon>Symbiodiniaceae</taxon>
        <taxon>Effrenium</taxon>
    </lineage>
</organism>
<evidence type="ECO:0000259" key="15">
    <source>
        <dbReference type="PROSITE" id="PS51384"/>
    </source>
</evidence>
<evidence type="ECO:0000256" key="11">
    <source>
        <dbReference type="ARBA" id="ARBA00022860"/>
    </source>
</evidence>
<keyword evidence="6" id="KW-0285">Flavoprotein</keyword>
<comment type="cofactor">
    <cofactor evidence="1">
        <name>FMN</name>
        <dbReference type="ChEBI" id="CHEBI:58210"/>
    </cofactor>
</comment>
<dbReference type="InterPro" id="IPR036119">
    <property type="entry name" value="NOS_N_sf"/>
</dbReference>
<comment type="caution">
    <text evidence="16">The sequence shown here is derived from an EMBL/GenBank/DDBJ whole genome shotgun (WGS) entry which is preliminary data.</text>
</comment>
<feature type="domain" description="FAD-binding FR-type" evidence="15">
    <location>
        <begin position="298"/>
        <end position="529"/>
    </location>
</feature>
<dbReference type="InterPro" id="IPR008254">
    <property type="entry name" value="Flavodoxin/NO_synth"/>
</dbReference>
<evidence type="ECO:0000256" key="4">
    <source>
        <dbReference type="ARBA" id="ARBA00012989"/>
    </source>
</evidence>
<keyword evidence="13" id="KW-0408">Iron</keyword>
<evidence type="ECO:0000256" key="2">
    <source>
        <dbReference type="ARBA" id="ARBA00001974"/>
    </source>
</evidence>
<dbReference type="GO" id="GO:0010181">
    <property type="term" value="F:FMN binding"/>
    <property type="evidence" value="ECO:0007669"/>
    <property type="project" value="InterPro"/>
</dbReference>
<dbReference type="InterPro" id="IPR029039">
    <property type="entry name" value="Flavoprotein-like_sf"/>
</dbReference>
<dbReference type="PRINTS" id="PR00371">
    <property type="entry name" value="FPNCR"/>
</dbReference>
<evidence type="ECO:0000256" key="6">
    <source>
        <dbReference type="ARBA" id="ARBA00022630"/>
    </source>
</evidence>
<dbReference type="PRINTS" id="PR00369">
    <property type="entry name" value="FLAVODOXIN"/>
</dbReference>
<evidence type="ECO:0000313" key="17">
    <source>
        <dbReference type="Proteomes" id="UP001178507"/>
    </source>
</evidence>
<dbReference type="InterPro" id="IPR001709">
    <property type="entry name" value="Flavoprot_Pyr_Nucl_cyt_Rdtase"/>
</dbReference>
<dbReference type="InterPro" id="IPR017938">
    <property type="entry name" value="Riboflavin_synthase-like_b-brl"/>
</dbReference>
<dbReference type="PANTHER" id="PTHR43410:SF1">
    <property type="entry name" value="NITRIC OXIDE SYNTHASE"/>
    <property type="match status" value="1"/>
</dbReference>
<evidence type="ECO:0000256" key="5">
    <source>
        <dbReference type="ARBA" id="ARBA00022617"/>
    </source>
</evidence>
<keyword evidence="11" id="KW-0112">Calmodulin-binding</keyword>
<evidence type="ECO:0000313" key="16">
    <source>
        <dbReference type="EMBL" id="CAJ1387024.1"/>
    </source>
</evidence>
<dbReference type="InterPro" id="IPR023173">
    <property type="entry name" value="NADPH_Cyt_P450_Rdtase_alpha"/>
</dbReference>
<evidence type="ECO:0000256" key="3">
    <source>
        <dbReference type="ARBA" id="ARBA00006267"/>
    </source>
</evidence>
<keyword evidence="17" id="KW-1185">Reference proteome</keyword>
<evidence type="ECO:0000256" key="10">
    <source>
        <dbReference type="ARBA" id="ARBA00022857"/>
    </source>
</evidence>
<dbReference type="SUPFAM" id="SSF52343">
    <property type="entry name" value="Ferredoxin reductase-like, C-terminal NADP-linked domain"/>
    <property type="match status" value="1"/>
</dbReference>
<dbReference type="InterPro" id="IPR039261">
    <property type="entry name" value="FNR_nucleotide-bd"/>
</dbReference>
<dbReference type="InterPro" id="IPR001094">
    <property type="entry name" value="Flavdoxin-like"/>
</dbReference>
<keyword evidence="8" id="KW-0479">Metal-binding</keyword>
<dbReference type="Gene3D" id="1.20.990.10">
    <property type="entry name" value="NADPH-cytochrome p450 Reductase, Chain A, domain 3"/>
    <property type="match status" value="1"/>
</dbReference>
<dbReference type="InterPro" id="IPR044943">
    <property type="entry name" value="NOS_dom_1"/>
</dbReference>
<dbReference type="InterPro" id="IPR050607">
    <property type="entry name" value="NOS"/>
</dbReference>